<sequence length="145" mass="14346">MRGSPRGRHCCRASRSPPRRSRRSNPAGSDDGSASLVAAVAIAVLITATCAALYVGAAVIARHRAQAAADLAALAAAGRMPAGTDAACVTASHIAAAMDTTVTDCAVHGLDVLVTVDAAVALGEWRVGPARAVARAGPVDQPGGG</sequence>
<evidence type="ECO:0000256" key="1">
    <source>
        <dbReference type="SAM" id="MobiDB-lite"/>
    </source>
</evidence>
<comment type="caution">
    <text evidence="4">The sequence shown here is derived from an EMBL/GenBank/DDBJ whole genome shotgun (WGS) entry which is preliminary data.</text>
</comment>
<feature type="transmembrane region" description="Helical" evidence="2">
    <location>
        <begin position="36"/>
        <end position="61"/>
    </location>
</feature>
<feature type="compositionally biased region" description="Basic residues" evidence="1">
    <location>
        <begin position="1"/>
        <end position="23"/>
    </location>
</feature>
<feature type="region of interest" description="Disordered" evidence="1">
    <location>
        <begin position="1"/>
        <end position="32"/>
    </location>
</feature>
<dbReference type="EMBL" id="JACKSJ010000205">
    <property type="protein sequence ID" value="MCV7172810.1"/>
    <property type="molecule type" value="Genomic_DNA"/>
</dbReference>
<dbReference type="InterPro" id="IPR028087">
    <property type="entry name" value="Tad_N"/>
</dbReference>
<evidence type="ECO:0000313" key="5">
    <source>
        <dbReference type="Proteomes" id="UP001140293"/>
    </source>
</evidence>
<dbReference type="Pfam" id="PF13400">
    <property type="entry name" value="Tad"/>
    <property type="match status" value="1"/>
</dbReference>
<gene>
    <name evidence="4" type="ORF">H7I41_23075</name>
</gene>
<keyword evidence="2" id="KW-0472">Membrane</keyword>
<dbReference type="AlphaFoldDB" id="A0A9X2YSN4"/>
<reference evidence="4" key="2">
    <citation type="journal article" date="2022" name="BMC Genomics">
        <title>Comparative genome analysis of mycobacteria focusing on tRNA and non-coding RNA.</title>
        <authorList>
            <person name="Behra P.R.K."/>
            <person name="Pettersson B.M.F."/>
            <person name="Ramesh M."/>
            <person name="Das S."/>
            <person name="Dasgupta S."/>
            <person name="Kirsebom L.A."/>
        </authorList>
    </citation>
    <scope>NUCLEOTIDE SEQUENCE</scope>
    <source>
        <strain evidence="4">DSM 44615</strain>
    </source>
</reference>
<keyword evidence="2" id="KW-1133">Transmembrane helix</keyword>
<feature type="domain" description="Putative Flp pilus-assembly TadG-like N-terminal" evidence="3">
    <location>
        <begin position="32"/>
        <end position="78"/>
    </location>
</feature>
<proteinExistence type="predicted"/>
<evidence type="ECO:0000256" key="2">
    <source>
        <dbReference type="SAM" id="Phobius"/>
    </source>
</evidence>
<reference evidence="4" key="1">
    <citation type="submission" date="2020-07" db="EMBL/GenBank/DDBJ databases">
        <authorList>
            <person name="Pettersson B.M.F."/>
            <person name="Behra P.R.K."/>
            <person name="Ramesh M."/>
            <person name="Das S."/>
            <person name="Dasgupta S."/>
            <person name="Kirsebom L.A."/>
        </authorList>
    </citation>
    <scope>NUCLEOTIDE SEQUENCE</scope>
    <source>
        <strain evidence="4">DSM 44615</strain>
    </source>
</reference>
<accession>A0A9X2YSN4</accession>
<keyword evidence="2" id="KW-0812">Transmembrane</keyword>
<evidence type="ECO:0000313" key="4">
    <source>
        <dbReference type="EMBL" id="MCV7172810.1"/>
    </source>
</evidence>
<organism evidence="4 5">
    <name type="scientific">[Mycobacterium] manitobense</name>
    <dbReference type="NCBI Taxonomy" id="190147"/>
    <lineage>
        <taxon>Bacteria</taxon>
        <taxon>Bacillati</taxon>
        <taxon>Actinomycetota</taxon>
        <taxon>Actinomycetes</taxon>
        <taxon>Mycobacteriales</taxon>
        <taxon>Mycobacteriaceae</taxon>
        <taxon>Mycolicibacterium</taxon>
    </lineage>
</organism>
<dbReference type="Proteomes" id="UP001140293">
    <property type="component" value="Unassembled WGS sequence"/>
</dbReference>
<keyword evidence="5" id="KW-1185">Reference proteome</keyword>
<name>A0A9X2YSN4_9MYCO</name>
<evidence type="ECO:0000259" key="3">
    <source>
        <dbReference type="Pfam" id="PF13400"/>
    </source>
</evidence>
<protein>
    <submittedName>
        <fullName evidence="4">Flp pilus-assembly TadE/G-like family protein</fullName>
    </submittedName>
</protein>
<dbReference type="NCBIfam" id="TIGR03816">
    <property type="entry name" value="tadE_like_DECH"/>
    <property type="match status" value="1"/>
</dbReference>
<dbReference type="InterPro" id="IPR021202">
    <property type="entry name" value="Rv3654c-like"/>
</dbReference>